<dbReference type="OrthoDB" id="9802050at2"/>
<evidence type="ECO:0000313" key="2">
    <source>
        <dbReference type="Proteomes" id="UP000229498"/>
    </source>
</evidence>
<proteinExistence type="predicted"/>
<keyword evidence="2" id="KW-1185">Reference proteome</keyword>
<evidence type="ECO:0000313" key="1">
    <source>
        <dbReference type="EMBL" id="PJK29981.1"/>
    </source>
</evidence>
<sequence length="297" mass="32961">MQIDPSHSLIDPPVDARLPDVQTMPVVLASPHSGSTYPPEFLAASRLDRHAIRKSEDSFVDEIFMPASDRGAPLLRALFPRAYCDVNREPYELDPKMFSDALPAHANTSSLRVAGGLGTIARVVSSGEDIYHSKLSYAEAERRIRRYYRPYHDALSTMVQDTFASFGVCIIIDCHSMPSQALPTERRRAGERPDIVLGDRFGTSCARGLSDLAHEFLSARGYAVSRNAPYAGGFCTTHYGRPAAGLHALQIEINRAIYMDEARYRRLPRMTRLAGDLADMVEALSRIEGWSMRSAAE</sequence>
<gene>
    <name evidence="1" type="ORF">CVT23_09450</name>
</gene>
<dbReference type="Proteomes" id="UP000229498">
    <property type="component" value="Unassembled WGS sequence"/>
</dbReference>
<organism evidence="1 2">
    <name type="scientific">Minwuia thermotolerans</name>
    <dbReference type="NCBI Taxonomy" id="2056226"/>
    <lineage>
        <taxon>Bacteria</taxon>
        <taxon>Pseudomonadati</taxon>
        <taxon>Pseudomonadota</taxon>
        <taxon>Alphaproteobacteria</taxon>
        <taxon>Minwuiales</taxon>
        <taxon>Minwuiaceae</taxon>
        <taxon>Minwuia</taxon>
    </lineage>
</organism>
<dbReference type="EMBL" id="PHIG01000031">
    <property type="protein sequence ID" value="PJK29981.1"/>
    <property type="molecule type" value="Genomic_DNA"/>
</dbReference>
<protein>
    <submittedName>
        <fullName evidence="1">N-formylglutamate amidohydrolase</fullName>
    </submittedName>
</protein>
<dbReference type="AlphaFoldDB" id="A0A2M9G2P0"/>
<dbReference type="InterPro" id="IPR007709">
    <property type="entry name" value="N-FG_amidohydro"/>
</dbReference>
<dbReference type="RefSeq" id="WP_109793255.1">
    <property type="nucleotide sequence ID" value="NZ_PHIG01000031.1"/>
</dbReference>
<comment type="caution">
    <text evidence="1">The sequence shown here is derived from an EMBL/GenBank/DDBJ whole genome shotgun (WGS) entry which is preliminary data.</text>
</comment>
<name>A0A2M9G2P0_9PROT</name>
<dbReference type="Gene3D" id="3.40.630.40">
    <property type="entry name" value="Zn-dependent exopeptidases"/>
    <property type="match status" value="1"/>
</dbReference>
<dbReference type="SUPFAM" id="SSF53187">
    <property type="entry name" value="Zn-dependent exopeptidases"/>
    <property type="match status" value="1"/>
</dbReference>
<dbReference type="GO" id="GO:0016787">
    <property type="term" value="F:hydrolase activity"/>
    <property type="evidence" value="ECO:0007669"/>
    <property type="project" value="UniProtKB-KW"/>
</dbReference>
<accession>A0A2M9G2P0</accession>
<dbReference type="Pfam" id="PF05013">
    <property type="entry name" value="FGase"/>
    <property type="match status" value="1"/>
</dbReference>
<reference evidence="1 2" key="1">
    <citation type="submission" date="2017-11" db="EMBL/GenBank/DDBJ databases">
        <title>Draft genome sequence of Rhizobiales bacterium SY3-13.</title>
        <authorList>
            <person name="Sun C."/>
        </authorList>
    </citation>
    <scope>NUCLEOTIDE SEQUENCE [LARGE SCALE GENOMIC DNA]</scope>
    <source>
        <strain evidence="1 2">SY3-13</strain>
    </source>
</reference>
<keyword evidence="1" id="KW-0378">Hydrolase</keyword>